<name>A0A398CEA1_9BURK</name>
<keyword evidence="6 7" id="KW-0472">Membrane</keyword>
<evidence type="ECO:0000256" key="5">
    <source>
        <dbReference type="ARBA" id="ARBA00022989"/>
    </source>
</evidence>
<comment type="subunit">
    <text evidence="7">The complex comprises the extracytoplasmic solute receptor protein and the two transmembrane proteins.</text>
</comment>
<comment type="caution">
    <text evidence="7">Lacks conserved residue(s) required for the propagation of feature annotation.</text>
</comment>
<keyword evidence="5 7" id="KW-1133">Transmembrane helix</keyword>
<comment type="function">
    <text evidence="7">Part of the tripartite ATP-independent periplasmic (TRAP) transport system.</text>
</comment>
<evidence type="ECO:0000256" key="7">
    <source>
        <dbReference type="RuleBase" id="RU369079"/>
    </source>
</evidence>
<feature type="transmembrane region" description="Helical" evidence="7">
    <location>
        <begin position="316"/>
        <end position="346"/>
    </location>
</feature>
<feature type="transmembrane region" description="Helical" evidence="7">
    <location>
        <begin position="33"/>
        <end position="52"/>
    </location>
</feature>
<evidence type="ECO:0000313" key="10">
    <source>
        <dbReference type="Proteomes" id="UP000266302"/>
    </source>
</evidence>
<dbReference type="PANTHER" id="PTHR33362:SF5">
    <property type="entry name" value="C4-DICARBOXYLATE TRAP TRANSPORTER LARGE PERMEASE PROTEIN DCTM"/>
    <property type="match status" value="1"/>
</dbReference>
<dbReference type="PANTHER" id="PTHR33362">
    <property type="entry name" value="SIALIC ACID TRAP TRANSPORTER PERMEASE PROTEIN SIAT-RELATED"/>
    <property type="match status" value="1"/>
</dbReference>
<evidence type="ECO:0000256" key="2">
    <source>
        <dbReference type="ARBA" id="ARBA00022475"/>
    </source>
</evidence>
<feature type="transmembrane region" description="Helical" evidence="7">
    <location>
        <begin position="170"/>
        <end position="196"/>
    </location>
</feature>
<reference evidence="9 10" key="1">
    <citation type="submission" date="2018-09" db="EMBL/GenBank/DDBJ databases">
        <title>Draft genome of Simplicispira sp. NY-02.</title>
        <authorList>
            <person name="Im W.T."/>
        </authorList>
    </citation>
    <scope>NUCLEOTIDE SEQUENCE [LARGE SCALE GENOMIC DNA]</scope>
    <source>
        <strain evidence="9 10">NY-02</strain>
    </source>
</reference>
<dbReference type="NCBIfam" id="TIGR00786">
    <property type="entry name" value="dctM"/>
    <property type="match status" value="1"/>
</dbReference>
<evidence type="ECO:0000259" key="8">
    <source>
        <dbReference type="Pfam" id="PF06808"/>
    </source>
</evidence>
<keyword evidence="2" id="KW-1003">Cell membrane</keyword>
<feature type="transmembrane region" description="Helical" evidence="7">
    <location>
        <begin position="274"/>
        <end position="296"/>
    </location>
</feature>
<evidence type="ECO:0000256" key="1">
    <source>
        <dbReference type="ARBA" id="ARBA00004429"/>
    </source>
</evidence>
<dbReference type="Proteomes" id="UP000266302">
    <property type="component" value="Unassembled WGS sequence"/>
</dbReference>
<feature type="domain" description="TRAP C4-dicarboxylate transport system permease DctM subunit" evidence="8">
    <location>
        <begin position="7"/>
        <end position="419"/>
    </location>
</feature>
<keyword evidence="4 7" id="KW-0812">Transmembrane</keyword>
<dbReference type="InterPro" id="IPR004681">
    <property type="entry name" value="TRAP_DctM"/>
</dbReference>
<dbReference type="GO" id="GO:0005886">
    <property type="term" value="C:plasma membrane"/>
    <property type="evidence" value="ECO:0007669"/>
    <property type="project" value="UniProtKB-SubCell"/>
</dbReference>
<dbReference type="OrthoDB" id="9796052at2"/>
<comment type="caution">
    <text evidence="9">The sequence shown here is derived from an EMBL/GenBank/DDBJ whole genome shotgun (WGS) entry which is preliminary data.</text>
</comment>
<dbReference type="GO" id="GO:0022857">
    <property type="term" value="F:transmembrane transporter activity"/>
    <property type="evidence" value="ECO:0007669"/>
    <property type="project" value="UniProtKB-UniRule"/>
</dbReference>
<dbReference type="InterPro" id="IPR010656">
    <property type="entry name" value="DctM"/>
</dbReference>
<evidence type="ECO:0000313" key="9">
    <source>
        <dbReference type="EMBL" id="RID99227.1"/>
    </source>
</evidence>
<keyword evidence="3 7" id="KW-0997">Cell inner membrane</keyword>
<evidence type="ECO:0000256" key="4">
    <source>
        <dbReference type="ARBA" id="ARBA00022692"/>
    </source>
</evidence>
<feature type="transmembrane region" description="Helical" evidence="7">
    <location>
        <begin position="358"/>
        <end position="383"/>
    </location>
</feature>
<evidence type="ECO:0000256" key="3">
    <source>
        <dbReference type="ARBA" id="ARBA00022519"/>
    </source>
</evidence>
<accession>A0A398CEA1</accession>
<gene>
    <name evidence="9" type="ORF">D3F03_01955</name>
</gene>
<dbReference type="EMBL" id="QXJC01000001">
    <property type="protein sequence ID" value="RID99227.1"/>
    <property type="molecule type" value="Genomic_DNA"/>
</dbReference>
<dbReference type="AlphaFoldDB" id="A0A398CEA1"/>
<dbReference type="Pfam" id="PF06808">
    <property type="entry name" value="DctM"/>
    <property type="match status" value="1"/>
</dbReference>
<sequence>MTLALVVVLLLALLAVGLPVAFALGIAGSIGLVFFGGTDLLTGILATAPASAVGSYEFMTIPMFLLMAEFMVASRISDSLFMAIAAWVGRLPGGLGVATALTGAAFGAISGSSTAAAATLSKSSIPSMIAQGYEPRFAKGIVAISGTLAMLIPPSVALIFYGLLSGTSVAKLLVAGIIPGALVTLVIVFTIWLLLWREPSRAGESRAYSWKEKIDSIKVAGPFCALFLLVTGLIYLGIATPVESSALGALGALVFTVTSGRMTRKVFLSAVSRACATSAMIGLIVICAQMFGYFITMTEATQRLVDFVGSSGVSPYTVLAFLVVLYLMLGCFLDQLSILILTIPIVLPLVVKLGFDPVWFGILVILLAEVGMVTPPVGLNVFVVAKSTNTPVGEVFAGVWPHVVAHVLLIIVLILFPQIILWLPSGMNQ</sequence>
<organism evidence="9 10">
    <name type="scientific">Simplicispira hankyongi</name>
    <dbReference type="NCBI Taxonomy" id="2315688"/>
    <lineage>
        <taxon>Bacteria</taxon>
        <taxon>Pseudomonadati</taxon>
        <taxon>Pseudomonadota</taxon>
        <taxon>Betaproteobacteria</taxon>
        <taxon>Burkholderiales</taxon>
        <taxon>Comamonadaceae</taxon>
        <taxon>Simplicispira</taxon>
    </lineage>
</organism>
<comment type="subcellular location">
    <subcellularLocation>
        <location evidence="1 7">Cell inner membrane</location>
        <topology evidence="1 7">Multi-pass membrane protein</topology>
    </subcellularLocation>
</comment>
<keyword evidence="10" id="KW-1185">Reference proteome</keyword>
<evidence type="ECO:0000256" key="6">
    <source>
        <dbReference type="ARBA" id="ARBA00023136"/>
    </source>
</evidence>
<keyword evidence="7" id="KW-0813">Transport</keyword>
<feature type="transmembrane region" description="Helical" evidence="7">
    <location>
        <begin position="95"/>
        <end position="120"/>
    </location>
</feature>
<feature type="transmembrane region" description="Helical" evidence="7">
    <location>
        <begin position="403"/>
        <end position="423"/>
    </location>
</feature>
<dbReference type="RefSeq" id="WP_119107678.1">
    <property type="nucleotide sequence ID" value="NZ_QXJC01000001.1"/>
</dbReference>
<feature type="transmembrane region" description="Helical" evidence="7">
    <location>
        <begin position="217"/>
        <end position="238"/>
    </location>
</feature>
<feature type="transmembrane region" description="Helical" evidence="7">
    <location>
        <begin position="141"/>
        <end position="164"/>
    </location>
</feature>
<dbReference type="PIRSF" id="PIRSF006066">
    <property type="entry name" value="HI0050"/>
    <property type="match status" value="1"/>
</dbReference>
<feature type="transmembrane region" description="Helical" evidence="7">
    <location>
        <begin position="64"/>
        <end position="89"/>
    </location>
</feature>
<proteinExistence type="inferred from homology"/>
<protein>
    <recommendedName>
        <fullName evidence="7">TRAP transporter large permease protein</fullName>
    </recommendedName>
</protein>
<comment type="similarity">
    <text evidence="7">Belongs to the TRAP transporter large permease family.</text>
</comment>